<dbReference type="KEGG" id="fas:105263385"/>
<dbReference type="Gene3D" id="1.10.630.10">
    <property type="entry name" value="Cytochrome P450"/>
    <property type="match status" value="3"/>
</dbReference>
<evidence type="ECO:0000256" key="1">
    <source>
        <dbReference type="ARBA" id="ARBA00001971"/>
    </source>
</evidence>
<comment type="subcellular location">
    <subcellularLocation>
        <location evidence="4">Endoplasmic reticulum membrane</location>
        <topology evidence="4">Peripheral membrane protein</topology>
    </subcellularLocation>
    <subcellularLocation>
        <location evidence="3">Microsome membrane</location>
        <topology evidence="3">Peripheral membrane protein</topology>
    </subcellularLocation>
</comment>
<evidence type="ECO:0000256" key="8">
    <source>
        <dbReference type="ARBA" id="ARBA00022824"/>
    </source>
</evidence>
<keyword evidence="8" id="KW-0256">Endoplasmic reticulum</keyword>
<dbReference type="GO" id="GO:0020037">
    <property type="term" value="F:heme binding"/>
    <property type="evidence" value="ECO:0007669"/>
    <property type="project" value="InterPro"/>
</dbReference>
<evidence type="ECO:0000256" key="14">
    <source>
        <dbReference type="SAM" id="Phobius"/>
    </source>
</evidence>
<dbReference type="InterPro" id="IPR001128">
    <property type="entry name" value="Cyt_P450"/>
</dbReference>
<dbReference type="GO" id="GO:0005506">
    <property type="term" value="F:iron ion binding"/>
    <property type="evidence" value="ECO:0007669"/>
    <property type="project" value="InterPro"/>
</dbReference>
<dbReference type="PANTHER" id="PTHR24291">
    <property type="entry name" value="CYTOCHROME P450 FAMILY 4"/>
    <property type="match status" value="1"/>
</dbReference>
<evidence type="ECO:0000256" key="5">
    <source>
        <dbReference type="ARBA" id="ARBA00010617"/>
    </source>
</evidence>
<evidence type="ECO:0000256" key="3">
    <source>
        <dbReference type="ARBA" id="ARBA00004174"/>
    </source>
</evidence>
<dbReference type="PRINTS" id="PR00385">
    <property type="entry name" value="P450"/>
</dbReference>
<dbReference type="RefSeq" id="XP_011297874.1">
    <property type="nucleotide sequence ID" value="XM_011299572.1"/>
</dbReference>
<evidence type="ECO:0000256" key="7">
    <source>
        <dbReference type="ARBA" id="ARBA00022723"/>
    </source>
</evidence>
<feature type="transmembrane region" description="Helical" evidence="14">
    <location>
        <begin position="307"/>
        <end position="331"/>
    </location>
</feature>
<evidence type="ECO:0000256" key="6">
    <source>
        <dbReference type="ARBA" id="ARBA00022617"/>
    </source>
</evidence>
<keyword evidence="14" id="KW-1133">Transmembrane helix</keyword>
<evidence type="ECO:0000256" key="11">
    <source>
        <dbReference type="ARBA" id="ARBA00023004"/>
    </source>
</evidence>
<keyword evidence="9" id="KW-0492">Microsome</keyword>
<evidence type="ECO:0000313" key="16">
    <source>
        <dbReference type="RefSeq" id="XP_011297874.1"/>
    </source>
</evidence>
<comment type="cofactor">
    <cofactor evidence="1">
        <name>heme</name>
        <dbReference type="ChEBI" id="CHEBI:30413"/>
    </cofactor>
</comment>
<reference evidence="16" key="1">
    <citation type="submission" date="2025-08" db="UniProtKB">
        <authorList>
            <consortium name="RefSeq"/>
        </authorList>
    </citation>
    <scope>IDENTIFICATION</scope>
    <source>
        <strain evidence="16">USDA-PBARC FA_bdor</strain>
        <tissue evidence="16">Whole organism</tissue>
    </source>
</reference>
<dbReference type="GO" id="GO:0016705">
    <property type="term" value="F:oxidoreductase activity, acting on paired donors, with incorporation or reduction of molecular oxygen"/>
    <property type="evidence" value="ECO:0007669"/>
    <property type="project" value="InterPro"/>
</dbReference>
<dbReference type="InterPro" id="IPR002401">
    <property type="entry name" value="Cyt_P450_E_grp-I"/>
</dbReference>
<dbReference type="FunFam" id="1.10.630.10:FF:000035">
    <property type="entry name" value="CYtochrome P450 family"/>
    <property type="match status" value="2"/>
</dbReference>
<evidence type="ECO:0000313" key="15">
    <source>
        <dbReference type="Proteomes" id="UP000694866"/>
    </source>
</evidence>
<comment type="function">
    <text evidence="2">May be involved in the metabolism of insect hormones and in the breakdown of synthetic insecticides.</text>
</comment>
<dbReference type="SUPFAM" id="SSF48264">
    <property type="entry name" value="Cytochrome P450"/>
    <property type="match status" value="3"/>
</dbReference>
<evidence type="ECO:0000256" key="10">
    <source>
        <dbReference type="ARBA" id="ARBA00023002"/>
    </source>
</evidence>
<keyword evidence="6" id="KW-0349">Heme</keyword>
<keyword evidence="14" id="KW-0812">Transmembrane</keyword>
<dbReference type="InterPro" id="IPR050196">
    <property type="entry name" value="Cytochrome_P450_Monoox"/>
</dbReference>
<organism evidence="15 16">
    <name type="scientific">Fopius arisanus</name>
    <dbReference type="NCBI Taxonomy" id="64838"/>
    <lineage>
        <taxon>Eukaryota</taxon>
        <taxon>Metazoa</taxon>
        <taxon>Ecdysozoa</taxon>
        <taxon>Arthropoda</taxon>
        <taxon>Hexapoda</taxon>
        <taxon>Insecta</taxon>
        <taxon>Pterygota</taxon>
        <taxon>Neoptera</taxon>
        <taxon>Endopterygota</taxon>
        <taxon>Hymenoptera</taxon>
        <taxon>Apocrita</taxon>
        <taxon>Ichneumonoidea</taxon>
        <taxon>Braconidae</taxon>
        <taxon>Opiinae</taxon>
        <taxon>Fopius</taxon>
    </lineage>
</organism>
<dbReference type="GO" id="GO:0005789">
    <property type="term" value="C:endoplasmic reticulum membrane"/>
    <property type="evidence" value="ECO:0007669"/>
    <property type="project" value="UniProtKB-SubCell"/>
</dbReference>
<dbReference type="Proteomes" id="UP000694866">
    <property type="component" value="Unplaced"/>
</dbReference>
<comment type="similarity">
    <text evidence="5">Belongs to the cytochrome P450 family.</text>
</comment>
<keyword evidence="7" id="KW-0479">Metal-binding</keyword>
<protein>
    <submittedName>
        <fullName evidence="16">Uncharacterized protein</fullName>
    </submittedName>
</protein>
<accession>A0A9R1SVB2</accession>
<evidence type="ECO:0000256" key="13">
    <source>
        <dbReference type="ARBA" id="ARBA00023136"/>
    </source>
</evidence>
<evidence type="ECO:0000256" key="12">
    <source>
        <dbReference type="ARBA" id="ARBA00023033"/>
    </source>
</evidence>
<evidence type="ECO:0000256" key="2">
    <source>
        <dbReference type="ARBA" id="ARBA00003690"/>
    </source>
</evidence>
<keyword evidence="11" id="KW-0408">Iron</keyword>
<keyword evidence="13 14" id="KW-0472">Membrane</keyword>
<proteinExistence type="inferred from homology"/>
<gene>
    <name evidence="16" type="primary">LOC105263385</name>
</gene>
<evidence type="ECO:0000256" key="4">
    <source>
        <dbReference type="ARBA" id="ARBA00004406"/>
    </source>
</evidence>
<keyword evidence="12" id="KW-0503">Monooxygenase</keyword>
<dbReference type="OrthoDB" id="1470350at2759"/>
<dbReference type="PRINTS" id="PR00463">
    <property type="entry name" value="EP450I"/>
</dbReference>
<sequence>MTAILPISPPFAFLVGVLTILLTLRLWNPVRNYLQQRSAFIKFAKTLPGPRTVPFFGNALMLWETDKTVLTLTRIGREIKASTFRFWLGPALKIVVTDPRDLEIIMMSSKATRKDDVYQLMQPAVVNGLINSEGAIYRAHKKLLTPIINSNIAVNRYAEIFNYQSSILVKRLQEKVGTGEFNMHEHIGFCIGDVAFETLTGMPGTCQSGQPSPFLKLTQEGLHIVCYRMMRPWLYPDIIFSLTNSGRKFSKIVEEAHAYIDQEIIKRINNHKPLHSEDRYNLAVLDYMVDQMMINGDLTVEKIRYEIVTLFVGLFETVEGLCCMILLMIAMHPEVQEKVRAEINSTIKNDYITDVETTNLEYLDMVIKESIRLFPVGPVLPRKITEEMKLSECTVPKGSSIFMLPFATHRDPKHWENPEKFIPERFTFENSRDRHPFAFVPYSGGPRICPGPKYGVVCVKIVIAQILRNFKMSSSMNLETMPIHTHISTRSVNGYHVKLDKVDIILSSGKSTHKDPVYQLFKPIVEYGLINTEGAVYRGHKKLLLSILNHSSVMDKYVELFNNYANLFIASLGEKLNNGEFDVEEDVKRCIGRLAFETLMGIVENSKLKDNNPFVERADQALGIFINRIARPWLYPSTIFKLTQQGRDFYQISSQTHAFVNNLIETKRSAYKASHEKIMSPVLDSLIDHVIKTGAWSEPEVRDEIITTFVGLNDTIGGLLCFVTLMLAMHPEVQEKARGEVKEVVGDEEVTTEAICQLVYIDMIVRETIRLFPVGPLLPRISTEPIELNPTPWIFSFVFCVQIKMSVFNESFEFLSQLLISLEIFLSSLLRGGMNIWRNISEYLQRREKFLKFAETLPGPPALPILGNALELWESDKASLVFTKISRDLNAPLFRFWLGPVLKVIVTDPQDFEIILSSSKSTRKDEVYQLLKPIVEYGLINIEGAVYRYHKKLLLSILNHSSVMDKYVELFNRYAKMYVASLEERVNIGEFDVEEDAKHCIGHLAFETILGMAEAVTSENQKPFVERGDQALNIFTHRMARPWLYPEFIFKLTQRGKDFYWITDKTHEFINSVIELKKNEYQTSHEKVMSPLVDSLVDHVMKNGAWSPPEVRDELTTTFVGLNDTIGGLLCFVTLMLAMHPEVQEKARGEVKEVVGDEEVTTEAICQLVYIDMIVRETIRLFPVGPLLPRISTEPIELTSCTVPEGCSLYMVPFATHRDPRYWNKPEEFIPERFTPENSKNRHPFAYLPFSSGFRSCPGSKYGMMSLKVLVAYVVRSYRLESTMKLDKIQLHTHISTRSSDGYKLSIQKL</sequence>
<dbReference type="PANTHER" id="PTHR24291:SF189">
    <property type="entry name" value="CYTOCHROME P450 4C3-RELATED"/>
    <property type="match status" value="1"/>
</dbReference>
<dbReference type="Pfam" id="PF00067">
    <property type="entry name" value="p450"/>
    <property type="match status" value="3"/>
</dbReference>
<evidence type="ECO:0000256" key="9">
    <source>
        <dbReference type="ARBA" id="ARBA00022848"/>
    </source>
</evidence>
<dbReference type="InterPro" id="IPR036396">
    <property type="entry name" value="Cyt_P450_sf"/>
</dbReference>
<feature type="transmembrane region" description="Helical" evidence="14">
    <location>
        <begin position="6"/>
        <end position="27"/>
    </location>
</feature>
<name>A0A9R1SVB2_9HYME</name>
<keyword evidence="15" id="KW-1185">Reference proteome</keyword>
<keyword evidence="10" id="KW-0560">Oxidoreductase</keyword>
<dbReference type="GeneID" id="105263385"/>
<dbReference type="GO" id="GO:0004497">
    <property type="term" value="F:monooxygenase activity"/>
    <property type="evidence" value="ECO:0007669"/>
    <property type="project" value="UniProtKB-KW"/>
</dbReference>